<evidence type="ECO:0000313" key="2">
    <source>
        <dbReference type="Proteomes" id="UP001213799"/>
    </source>
</evidence>
<protein>
    <submittedName>
        <fullName evidence="1">Uncharacterized protein</fullName>
    </submittedName>
</protein>
<dbReference type="RefSeq" id="XP_056749299.1">
    <property type="nucleotide sequence ID" value="XM_056900631.1"/>
</dbReference>
<reference evidence="1" key="1">
    <citation type="journal article" date="2023" name="IMA Fungus">
        <title>Comparative genomic study of the Penicillium genus elucidates a diverse pangenome and 15 lateral gene transfer events.</title>
        <authorList>
            <person name="Petersen C."/>
            <person name="Sorensen T."/>
            <person name="Nielsen M.R."/>
            <person name="Sondergaard T.E."/>
            <person name="Sorensen J.L."/>
            <person name="Fitzpatrick D.A."/>
            <person name="Frisvad J.C."/>
            <person name="Nielsen K.L."/>
        </authorList>
    </citation>
    <scope>NUCLEOTIDE SEQUENCE</scope>
    <source>
        <strain evidence="1">IBT 12815</strain>
    </source>
</reference>
<organism evidence="1 2">
    <name type="scientific">Penicillium hordei</name>
    <dbReference type="NCBI Taxonomy" id="40994"/>
    <lineage>
        <taxon>Eukaryota</taxon>
        <taxon>Fungi</taxon>
        <taxon>Dikarya</taxon>
        <taxon>Ascomycota</taxon>
        <taxon>Pezizomycotina</taxon>
        <taxon>Eurotiomycetes</taxon>
        <taxon>Eurotiomycetidae</taxon>
        <taxon>Eurotiales</taxon>
        <taxon>Aspergillaceae</taxon>
        <taxon>Penicillium</taxon>
    </lineage>
</organism>
<name>A0AAD6DT46_9EURO</name>
<sequence length="79" mass="9096">MEPLCILGYAPVSTKKRGFSQQGLNLASFWAVLRLISRRMEALNEDFIPWVSEEEQDRKTFEGCGEVLTHDMNTYSILK</sequence>
<dbReference type="AlphaFoldDB" id="A0AAD6DT46"/>
<comment type="caution">
    <text evidence="1">The sequence shown here is derived from an EMBL/GenBank/DDBJ whole genome shotgun (WGS) entry which is preliminary data.</text>
</comment>
<reference evidence="1" key="2">
    <citation type="submission" date="2023-01" db="EMBL/GenBank/DDBJ databases">
        <authorList>
            <person name="Petersen C."/>
        </authorList>
    </citation>
    <scope>NUCLEOTIDE SEQUENCE</scope>
    <source>
        <strain evidence="1">IBT 12815</strain>
    </source>
</reference>
<dbReference type="EMBL" id="JAQJAE010000005">
    <property type="protein sequence ID" value="KAJ5592673.1"/>
    <property type="molecule type" value="Genomic_DNA"/>
</dbReference>
<dbReference type="Proteomes" id="UP001213799">
    <property type="component" value="Unassembled WGS sequence"/>
</dbReference>
<dbReference type="GeneID" id="81590873"/>
<gene>
    <name evidence="1" type="ORF">N7537_009577</name>
</gene>
<keyword evidence="2" id="KW-1185">Reference proteome</keyword>
<proteinExistence type="predicted"/>
<accession>A0AAD6DT46</accession>
<evidence type="ECO:0000313" key="1">
    <source>
        <dbReference type="EMBL" id="KAJ5592673.1"/>
    </source>
</evidence>